<keyword evidence="2" id="KW-0812">Transmembrane</keyword>
<feature type="region of interest" description="Disordered" evidence="1">
    <location>
        <begin position="609"/>
        <end position="671"/>
    </location>
</feature>
<accession>Q1MQL1</accession>
<dbReference type="STRING" id="363253.LI0662"/>
<feature type="compositionally biased region" description="Polar residues" evidence="1">
    <location>
        <begin position="542"/>
        <end position="585"/>
    </location>
</feature>
<proteinExistence type="predicted"/>
<feature type="transmembrane region" description="Helical" evidence="2">
    <location>
        <begin position="24"/>
        <end position="45"/>
    </location>
</feature>
<evidence type="ECO:0000313" key="4">
    <source>
        <dbReference type="EMBL" id="CAJ54716.1"/>
    </source>
</evidence>
<dbReference type="InterPro" id="IPR014262">
    <property type="entry name" value="HAF_rpt"/>
</dbReference>
<dbReference type="Gene3D" id="2.40.128.130">
    <property type="entry name" value="Autotransporter beta-domain"/>
    <property type="match status" value="1"/>
</dbReference>
<evidence type="ECO:0000256" key="1">
    <source>
        <dbReference type="SAM" id="MobiDB-lite"/>
    </source>
</evidence>
<organism evidence="4 5">
    <name type="scientific">Lawsonia intracellularis (strain PHE/MN1-00)</name>
    <dbReference type="NCBI Taxonomy" id="363253"/>
    <lineage>
        <taxon>Bacteria</taxon>
        <taxon>Pseudomonadati</taxon>
        <taxon>Thermodesulfobacteriota</taxon>
        <taxon>Desulfovibrionia</taxon>
        <taxon>Desulfovibrionales</taxon>
        <taxon>Desulfovibrionaceae</taxon>
        <taxon>Lawsonia</taxon>
    </lineage>
</organism>
<feature type="region of interest" description="Disordered" evidence="1">
    <location>
        <begin position="542"/>
        <end position="587"/>
    </location>
</feature>
<feature type="region of interest" description="Disordered" evidence="1">
    <location>
        <begin position="431"/>
        <end position="475"/>
    </location>
</feature>
<dbReference type="InterPro" id="IPR036709">
    <property type="entry name" value="Autotransporte_beta_dom_sf"/>
</dbReference>
<feature type="domain" description="Autotransporter" evidence="3">
    <location>
        <begin position="837"/>
        <end position="951"/>
    </location>
</feature>
<keyword evidence="2" id="KW-1133">Transmembrane helix</keyword>
<dbReference type="OrthoDB" id="5464989at2"/>
<feature type="compositionally biased region" description="Low complexity" evidence="1">
    <location>
        <begin position="442"/>
        <end position="475"/>
    </location>
</feature>
<gene>
    <name evidence="4" type="ordered locus">LI0662</name>
</gene>
<dbReference type="eggNOG" id="COG5563">
    <property type="taxonomic scope" value="Bacteria"/>
</dbReference>
<dbReference type="HOGENOM" id="CLU_299722_0_0_7"/>
<evidence type="ECO:0000313" key="5">
    <source>
        <dbReference type="Proteomes" id="UP000002430"/>
    </source>
</evidence>
<keyword evidence="5" id="KW-1185">Reference proteome</keyword>
<evidence type="ECO:0000256" key="2">
    <source>
        <dbReference type="SAM" id="Phobius"/>
    </source>
</evidence>
<dbReference type="AlphaFoldDB" id="Q1MQL1"/>
<dbReference type="Pfam" id="PF03797">
    <property type="entry name" value="Autotransporter"/>
    <property type="match status" value="1"/>
</dbReference>
<dbReference type="Proteomes" id="UP000002430">
    <property type="component" value="Chromosome"/>
</dbReference>
<dbReference type="NCBIfam" id="TIGR02913">
    <property type="entry name" value="HAF_rpt"/>
    <property type="match status" value="8"/>
</dbReference>
<evidence type="ECO:0000259" key="3">
    <source>
        <dbReference type="Pfam" id="PF03797"/>
    </source>
</evidence>
<dbReference type="InterPro" id="IPR005546">
    <property type="entry name" value="Autotransporte_beta"/>
</dbReference>
<name>Q1MQL1_LAWIP</name>
<sequence length="1000" mass="108898">MSYCTNFYIIFSLLKLKRISITHIIYFFYTIVHLFLFIHPSYAIIDLGTLGGTNSQACAISPDGLTVVGFSNTYLGTKHAFKYKLGRMFDLGTLGGKNSTAIASCEFGSIIIGNSDIPGNNHNHAFVYTDHHGLYDLGTLGGKDSTAKAISHDGKVIIGSSMTENGDVQAFIQKMTTFFVNDQIFFTPQGNLINLGTLGGPFSYATDLSYDGRVIVGSSSTPLGEVHAFKHTPLLGMFDLGTLGGTFSIAESVSLDGDTIVGSSTTNQGTTHAFKYTPLLGMYDLGTLGGTYSKAIKVSGLGNVVIGESSICNGNIHAFKYSDSTGMVNLGTLGGNQSQAIGLSYYGTIVVGNAHTFQNKMHGFIHTDQTGILDIGTLGGEESFITGISLDGQIICGYSNTSNGAIHAFIHRTNIADIPPRPQSVIRLQQPLSSPDYTPPDSFSIITSNPSTPTSETSSLSNHTSPPSSPSTSTPLTSYCHHFPSSFYKLTNITPLSSNDTSMVMASPPASPSTSTPLTSYCRHFPSSFYKLTNITPLSSNDTSTVITSPPVHSSNKSYLSTPNSDNSLKNNDCLSPQSSANSSPICGPDSILQRLQAVATKLEIFQQQQQTSSSSNPDQIDGTLQHSSYVSSPQQPSRNSATYHSSNTESPDTSGNFTPPEEEEEEQQQIIQRLGATNPQLNQANSQVSTQTTSSSQQVTPETEVYIHHLFNPRKLVDVHNTSLALELDAAQLSNILANNYEEINQALNSDCNTFGPYGFCLNVGNRYLSTKDSKVSQSIGMVNVAFKFTPYLRIGLALDKALTKYNNQYKIKCSEPLTTLYCVYEQSTQSTGIKFKITGTQRISDVKIARILLPYTEEGKGHTKMKSFGFEAQAGYGFMLSSNWSLQPIVGVQHINITRKKYQEFPQVQFPITYNQAGIQITNVETAALLEGKVTNWFTIDFTGSIKHIIHQNNKSYTGTIPYLGEFKLPFNTKKKNTMLLELVQHFYLILNKLYVYK</sequence>
<dbReference type="RefSeq" id="WP_011526745.1">
    <property type="nucleotide sequence ID" value="NC_008011.1"/>
</dbReference>
<keyword evidence="2" id="KW-0472">Membrane</keyword>
<reference evidence="4 5" key="1">
    <citation type="submission" date="2005-11" db="EMBL/GenBank/DDBJ databases">
        <title>The complete genome sequence of Lawsonia intracellularis: the causative agent of proliferative enteropathy.</title>
        <authorList>
            <person name="Kaur K."/>
            <person name="Zhang Q."/>
            <person name="Beckler D."/>
            <person name="Munir S."/>
            <person name="Li L."/>
            <person name="Kinsley K."/>
            <person name="Herron L."/>
            <person name="Peterson A."/>
            <person name="May B."/>
            <person name="Singh S."/>
            <person name="Gebhart C."/>
            <person name="Kapur V."/>
        </authorList>
    </citation>
    <scope>NUCLEOTIDE SEQUENCE [LARGE SCALE GENOMIC DNA]</scope>
    <source>
        <strain evidence="4 5">PHE/MN1-00</strain>
    </source>
</reference>
<feature type="compositionally biased region" description="Polar residues" evidence="1">
    <location>
        <begin position="617"/>
        <end position="658"/>
    </location>
</feature>
<dbReference type="EMBL" id="AM180252">
    <property type="protein sequence ID" value="CAJ54716.1"/>
    <property type="molecule type" value="Genomic_DNA"/>
</dbReference>
<dbReference type="KEGG" id="lip:LI0662"/>
<protein>
    <recommendedName>
        <fullName evidence="3">Autotransporter domain-containing protein</fullName>
    </recommendedName>
</protein>
<dbReference type="SUPFAM" id="SSF103515">
    <property type="entry name" value="Autotransporter"/>
    <property type="match status" value="1"/>
</dbReference>